<keyword evidence="1" id="KW-1133">Transmembrane helix</keyword>
<evidence type="ECO:0000313" key="2">
    <source>
        <dbReference type="EMBL" id="KAF9073292.1"/>
    </source>
</evidence>
<name>A0A9P5UBP4_9AGAR</name>
<protein>
    <submittedName>
        <fullName evidence="2">Uncharacterized protein</fullName>
    </submittedName>
</protein>
<feature type="transmembrane region" description="Helical" evidence="1">
    <location>
        <begin position="93"/>
        <end position="112"/>
    </location>
</feature>
<accession>A0A9P5UBP4</accession>
<gene>
    <name evidence="2" type="ORF">BDP27DRAFT_318845</name>
</gene>
<reference evidence="2" key="1">
    <citation type="submission" date="2020-11" db="EMBL/GenBank/DDBJ databases">
        <authorList>
            <consortium name="DOE Joint Genome Institute"/>
            <person name="Ahrendt S."/>
            <person name="Riley R."/>
            <person name="Andreopoulos W."/>
            <person name="Labutti K."/>
            <person name="Pangilinan J."/>
            <person name="Ruiz-Duenas F.J."/>
            <person name="Barrasa J.M."/>
            <person name="Sanchez-Garcia M."/>
            <person name="Camarero S."/>
            <person name="Miyauchi S."/>
            <person name="Serrano A."/>
            <person name="Linde D."/>
            <person name="Babiker R."/>
            <person name="Drula E."/>
            <person name="Ayuso-Fernandez I."/>
            <person name="Pacheco R."/>
            <person name="Padilla G."/>
            <person name="Ferreira P."/>
            <person name="Barriuso J."/>
            <person name="Kellner H."/>
            <person name="Castanera R."/>
            <person name="Alfaro M."/>
            <person name="Ramirez L."/>
            <person name="Pisabarro A.G."/>
            <person name="Kuo A."/>
            <person name="Tritt A."/>
            <person name="Lipzen A."/>
            <person name="He G."/>
            <person name="Yan M."/>
            <person name="Ng V."/>
            <person name="Cullen D."/>
            <person name="Martin F."/>
            <person name="Rosso M.-N."/>
            <person name="Henrissat B."/>
            <person name="Hibbett D."/>
            <person name="Martinez A.T."/>
            <person name="Grigoriev I.V."/>
        </authorList>
    </citation>
    <scope>NUCLEOTIDE SEQUENCE</scope>
    <source>
        <strain evidence="2">AH 40177</strain>
    </source>
</reference>
<feature type="transmembrane region" description="Helical" evidence="1">
    <location>
        <begin position="153"/>
        <end position="172"/>
    </location>
</feature>
<comment type="caution">
    <text evidence="2">The sequence shown here is derived from an EMBL/GenBank/DDBJ whole genome shotgun (WGS) entry which is preliminary data.</text>
</comment>
<feature type="transmembrane region" description="Helical" evidence="1">
    <location>
        <begin position="124"/>
        <end position="147"/>
    </location>
</feature>
<keyword evidence="1" id="KW-0812">Transmembrane</keyword>
<dbReference type="AlphaFoldDB" id="A0A9P5UBP4"/>
<dbReference type="EMBL" id="JADNRY010000019">
    <property type="protein sequence ID" value="KAF9073292.1"/>
    <property type="molecule type" value="Genomic_DNA"/>
</dbReference>
<keyword evidence="1" id="KW-0472">Membrane</keyword>
<keyword evidence="3" id="KW-1185">Reference proteome</keyword>
<dbReference type="Proteomes" id="UP000772434">
    <property type="component" value="Unassembled WGS sequence"/>
</dbReference>
<organism evidence="2 3">
    <name type="scientific">Rhodocollybia butyracea</name>
    <dbReference type="NCBI Taxonomy" id="206335"/>
    <lineage>
        <taxon>Eukaryota</taxon>
        <taxon>Fungi</taxon>
        <taxon>Dikarya</taxon>
        <taxon>Basidiomycota</taxon>
        <taxon>Agaricomycotina</taxon>
        <taxon>Agaricomycetes</taxon>
        <taxon>Agaricomycetidae</taxon>
        <taxon>Agaricales</taxon>
        <taxon>Marasmiineae</taxon>
        <taxon>Omphalotaceae</taxon>
        <taxon>Rhodocollybia</taxon>
    </lineage>
</organism>
<evidence type="ECO:0000313" key="3">
    <source>
        <dbReference type="Proteomes" id="UP000772434"/>
    </source>
</evidence>
<evidence type="ECO:0000256" key="1">
    <source>
        <dbReference type="SAM" id="Phobius"/>
    </source>
</evidence>
<sequence>MMQRKEGTTDAVPLRKSRGPHNMHYTTWNHPVAGSLKRCSNGAVQRFVSSHLCSCLLQHLSIMTTLNLNGATLAEEFGIPIYDSLISLILRSVLYGIFISVAIVAAASNFLIRNTAYASSHGHTILIGCISITVTMTVNVIAPLGYLLSYVSMIPELYSTSIILNLSLYYVAQFKMYQSSHYRTYDGKHWFSVPFRTIIYVYKHLVFEL</sequence>
<proteinExistence type="predicted"/>